<comment type="caution">
    <text evidence="7">The sequence shown here is derived from an EMBL/GenBank/DDBJ whole genome shotgun (WGS) entry which is preliminary data.</text>
</comment>
<keyword evidence="5 6" id="KW-0472">Membrane</keyword>
<dbReference type="EMBL" id="NXLT01000002">
    <property type="protein sequence ID" value="RDU67861.1"/>
    <property type="molecule type" value="Genomic_DNA"/>
</dbReference>
<comment type="subcellular location">
    <subcellularLocation>
        <location evidence="1">Cell membrane</location>
        <topology evidence="1">Multi-pass membrane protein</topology>
    </subcellularLocation>
</comment>
<feature type="transmembrane region" description="Helical" evidence="6">
    <location>
        <begin position="299"/>
        <end position="321"/>
    </location>
</feature>
<dbReference type="GO" id="GO:0043190">
    <property type="term" value="C:ATP-binding cassette (ABC) transporter complex"/>
    <property type="evidence" value="ECO:0007669"/>
    <property type="project" value="TreeGrafter"/>
</dbReference>
<dbReference type="GO" id="GO:0015920">
    <property type="term" value="P:lipopolysaccharide transport"/>
    <property type="evidence" value="ECO:0007669"/>
    <property type="project" value="TreeGrafter"/>
</dbReference>
<organism evidence="7 8">
    <name type="scientific">Helicobacter equorum</name>
    <dbReference type="NCBI Taxonomy" id="361872"/>
    <lineage>
        <taxon>Bacteria</taxon>
        <taxon>Pseudomonadati</taxon>
        <taxon>Campylobacterota</taxon>
        <taxon>Epsilonproteobacteria</taxon>
        <taxon>Campylobacterales</taxon>
        <taxon>Helicobacteraceae</taxon>
        <taxon>Helicobacter</taxon>
    </lineage>
</organism>
<evidence type="ECO:0000256" key="3">
    <source>
        <dbReference type="ARBA" id="ARBA00022692"/>
    </source>
</evidence>
<dbReference type="AlphaFoldDB" id="A0A3D8ITF5"/>
<dbReference type="InterPro" id="IPR005495">
    <property type="entry name" value="LptG/LptF_permease"/>
</dbReference>
<keyword evidence="8" id="KW-1185">Reference proteome</keyword>
<evidence type="ECO:0000256" key="4">
    <source>
        <dbReference type="ARBA" id="ARBA00022989"/>
    </source>
</evidence>
<gene>
    <name evidence="7" type="ORF">CQA54_02750</name>
</gene>
<dbReference type="OrthoDB" id="5372305at2"/>
<dbReference type="Pfam" id="PF03739">
    <property type="entry name" value="LptF_LptG"/>
    <property type="match status" value="1"/>
</dbReference>
<sequence length="358" mass="40677">MFFRFIITYYLKYFFIIFLALELFFVAIDTLKYVDDLPDSANLFILFLFYDSIYAMSYTLPISLVLSAIMFLITFLKSNQLTALLALGYSRLQILKPVVLVASLITCLHIGLDCTSFAYAQESAESIVSNQAVLNTRQDVLLKFDNKYIFMGKIYPLENGGAKAERIKIFELENRELRSYYEAKTALFVDDVWRLDDVAYLVINDKLELGSTALTKIALSQLEVLKGFRPKVLDTFSQDKPTVSILDAIDTLFISFEQGTNTIKMRAILYALVIVPFFVPLSIFIIAAFIPSLARYGNLALISFACIVGALIIWGLFFSFSELSISGILQPELGVLLPFFILFCVSMYFLRKINTKFI</sequence>
<evidence type="ECO:0000256" key="2">
    <source>
        <dbReference type="ARBA" id="ARBA00022475"/>
    </source>
</evidence>
<feature type="transmembrane region" description="Helical" evidence="6">
    <location>
        <begin position="333"/>
        <end position="350"/>
    </location>
</feature>
<protein>
    <submittedName>
        <fullName evidence="7">YjgP/YjgQ family permease</fullName>
    </submittedName>
</protein>
<dbReference type="RefSeq" id="WP_115570678.1">
    <property type="nucleotide sequence ID" value="NZ_NXLT01000002.1"/>
</dbReference>
<evidence type="ECO:0000256" key="6">
    <source>
        <dbReference type="SAM" id="Phobius"/>
    </source>
</evidence>
<accession>A0A3D8ITF5</accession>
<dbReference type="PANTHER" id="PTHR33529:SF6">
    <property type="entry name" value="YJGP_YJGQ FAMILY PERMEASE"/>
    <property type="match status" value="1"/>
</dbReference>
<feature type="transmembrane region" description="Helical" evidence="6">
    <location>
        <begin position="7"/>
        <end position="28"/>
    </location>
</feature>
<evidence type="ECO:0000313" key="7">
    <source>
        <dbReference type="EMBL" id="RDU67861.1"/>
    </source>
</evidence>
<feature type="transmembrane region" description="Helical" evidence="6">
    <location>
        <begin position="267"/>
        <end position="290"/>
    </location>
</feature>
<keyword evidence="2" id="KW-1003">Cell membrane</keyword>
<evidence type="ECO:0000256" key="5">
    <source>
        <dbReference type="ARBA" id="ARBA00023136"/>
    </source>
</evidence>
<feature type="transmembrane region" description="Helical" evidence="6">
    <location>
        <begin position="48"/>
        <end position="73"/>
    </location>
</feature>
<dbReference type="PANTHER" id="PTHR33529">
    <property type="entry name" value="SLR0882 PROTEIN-RELATED"/>
    <property type="match status" value="1"/>
</dbReference>
<evidence type="ECO:0000256" key="1">
    <source>
        <dbReference type="ARBA" id="ARBA00004651"/>
    </source>
</evidence>
<keyword evidence="4 6" id="KW-1133">Transmembrane helix</keyword>
<proteinExistence type="predicted"/>
<reference evidence="7 8" key="1">
    <citation type="submission" date="2018-04" db="EMBL/GenBank/DDBJ databases">
        <title>Novel Campyloabacter and Helicobacter Species and Strains.</title>
        <authorList>
            <person name="Mannion A.J."/>
            <person name="Shen Z."/>
            <person name="Fox J.G."/>
        </authorList>
    </citation>
    <scope>NUCLEOTIDE SEQUENCE [LARGE SCALE GENOMIC DNA]</scope>
    <source>
        <strain evidence="7 8">MIT 12-6600</strain>
    </source>
</reference>
<dbReference type="Proteomes" id="UP000256514">
    <property type="component" value="Unassembled WGS sequence"/>
</dbReference>
<feature type="transmembrane region" description="Helical" evidence="6">
    <location>
        <begin position="94"/>
        <end position="112"/>
    </location>
</feature>
<name>A0A3D8ITF5_9HELI</name>
<evidence type="ECO:0000313" key="8">
    <source>
        <dbReference type="Proteomes" id="UP000256514"/>
    </source>
</evidence>
<keyword evidence="3 6" id="KW-0812">Transmembrane</keyword>